<sequence>MINVGLYYKVKPGHEKDFESTFGNVVKLLKSGDTGFIDGKLYREVDDPSEYMIYTEWKDLESFEKFIKMKEYHETVDYGKTILETTPRHKIFGSSA</sequence>
<evidence type="ECO:0000313" key="2">
    <source>
        <dbReference type="EMBL" id="AAT43908.1"/>
    </source>
</evidence>
<dbReference type="GO" id="GO:0004497">
    <property type="term" value="F:monooxygenase activity"/>
    <property type="evidence" value="ECO:0007669"/>
    <property type="project" value="UniProtKB-KW"/>
</dbReference>
<accession>Q6KZE4</accession>
<keyword evidence="5" id="KW-1185">Reference proteome</keyword>
<gene>
    <name evidence="2" type="ordered locus">PTO1323</name>
    <name evidence="3" type="ORF">SAMN02745355_0939</name>
</gene>
<dbReference type="PANTHER" id="PTHR34474">
    <property type="entry name" value="SIGNAL TRANSDUCTION PROTEIN TRAP"/>
    <property type="match status" value="1"/>
</dbReference>
<reference evidence="2 4" key="1">
    <citation type="journal article" date="2004" name="Proc. Natl. Acad. Sci. U.S.A.">
        <title>Genome sequence of Picrophilus torridus and its implications for life around pH 0.</title>
        <authorList>
            <person name="Futterer O."/>
            <person name="Angelov A."/>
            <person name="Liesegang H."/>
            <person name="Gottschalk G."/>
            <person name="Schleper C."/>
            <person name="Schepers B."/>
            <person name="Dock C."/>
            <person name="Antranikian G."/>
            <person name="Liebl W."/>
        </authorList>
    </citation>
    <scope>NUCLEOTIDE SEQUENCE [LARGE SCALE GENOMIC DNA]</scope>
    <source>
        <strain evidence="4">ATCC 700027 / DSM 9790 / JCM 10055 / NBRC 100828</strain>
        <strain evidence="2">DSM 9790</strain>
    </source>
</reference>
<reference evidence="3 5" key="3">
    <citation type="submission" date="2017-04" db="EMBL/GenBank/DDBJ databases">
        <authorList>
            <person name="Varghese N."/>
            <person name="Submissions S."/>
        </authorList>
    </citation>
    <scope>NUCLEOTIDE SEQUENCE [LARGE SCALE GENOMIC DNA]</scope>
    <source>
        <strain evidence="3 5">DSM 9789</strain>
    </source>
</reference>
<dbReference type="Proteomes" id="UP000000438">
    <property type="component" value="Chromosome"/>
</dbReference>
<dbReference type="PANTHER" id="PTHR34474:SF2">
    <property type="entry name" value="SIGNAL TRANSDUCTION PROTEIN TRAP"/>
    <property type="match status" value="1"/>
</dbReference>
<evidence type="ECO:0000313" key="3">
    <source>
        <dbReference type="EMBL" id="SMD31021.1"/>
    </source>
</evidence>
<evidence type="ECO:0000313" key="4">
    <source>
        <dbReference type="Proteomes" id="UP000000438"/>
    </source>
</evidence>
<protein>
    <submittedName>
        <fullName evidence="3">Heme-degrading monooxygenase HmoA</fullName>
    </submittedName>
</protein>
<proteinExistence type="predicted"/>
<reference evidence="2" key="2">
    <citation type="submission" date="2004-02" db="EMBL/GenBank/DDBJ databases">
        <authorList>
            <person name="Fuetterer O."/>
            <person name="Angelov A."/>
            <person name="Liesegang H."/>
            <person name="Gottschalk G."/>
            <person name="Schleper C."/>
            <person name="Schepers B."/>
            <person name="Dock C."/>
            <person name="Antranikian G."/>
            <person name="Liebl W."/>
        </authorList>
    </citation>
    <scope>NUCLEOTIDE SEQUENCE</scope>
    <source>
        <strain evidence="2">DSM 9790</strain>
    </source>
</reference>
<dbReference type="EMBL" id="AE017261">
    <property type="protein sequence ID" value="AAT43908.1"/>
    <property type="molecule type" value="Genomic_DNA"/>
</dbReference>
<dbReference type="OrthoDB" id="8690at2157"/>
<dbReference type="PaxDb" id="263820-PTO1323"/>
<dbReference type="InParanoid" id="Q6KZE4"/>
<dbReference type="InterPro" id="IPR011008">
    <property type="entry name" value="Dimeric_a/b-barrel"/>
</dbReference>
<dbReference type="STRING" id="263820.PTO1323"/>
<dbReference type="InterPro" id="IPR050404">
    <property type="entry name" value="Heme-degrading_MO"/>
</dbReference>
<dbReference type="InterPro" id="IPR007138">
    <property type="entry name" value="ABM_dom"/>
</dbReference>
<accession>A0A8G2FX07</accession>
<dbReference type="eggNOG" id="arCOG05403">
    <property type="taxonomic scope" value="Archaea"/>
</dbReference>
<dbReference type="SUPFAM" id="SSF54909">
    <property type="entry name" value="Dimeric alpha+beta barrel"/>
    <property type="match status" value="1"/>
</dbReference>
<dbReference type="KEGG" id="pto:PTO1323"/>
<name>Q6KZE4_PICTO</name>
<dbReference type="PROSITE" id="PS51725">
    <property type="entry name" value="ABM"/>
    <property type="match status" value="1"/>
</dbReference>
<dbReference type="GeneID" id="2845169"/>
<dbReference type="Pfam" id="PF03992">
    <property type="entry name" value="ABM"/>
    <property type="match status" value="1"/>
</dbReference>
<organism evidence="2 4">
    <name type="scientific">Picrophilus torridus (strain ATCC 700027 / DSM 9790 / JCM 10055 / NBRC 100828 / KAW 2/3)</name>
    <dbReference type="NCBI Taxonomy" id="1122961"/>
    <lineage>
        <taxon>Archaea</taxon>
        <taxon>Methanobacteriati</taxon>
        <taxon>Thermoplasmatota</taxon>
        <taxon>Thermoplasmata</taxon>
        <taxon>Thermoplasmatales</taxon>
        <taxon>Picrophilaceae</taxon>
        <taxon>Picrophilus</taxon>
    </lineage>
</organism>
<keyword evidence="3" id="KW-0503">Monooxygenase</keyword>
<dbReference type="AlphaFoldDB" id="Q6KZE4"/>
<dbReference type="RefSeq" id="WP_011178124.1">
    <property type="nucleotide sequence ID" value="NC_005877.1"/>
</dbReference>
<dbReference type="EMBL" id="FWYE01000002">
    <property type="protein sequence ID" value="SMD31021.1"/>
    <property type="molecule type" value="Genomic_DNA"/>
</dbReference>
<dbReference type="HOGENOM" id="CLU_182726_0_0_2"/>
<dbReference type="Proteomes" id="UP000192315">
    <property type="component" value="Unassembled WGS sequence"/>
</dbReference>
<dbReference type="Gene3D" id="3.30.70.100">
    <property type="match status" value="1"/>
</dbReference>
<evidence type="ECO:0000259" key="1">
    <source>
        <dbReference type="PROSITE" id="PS51725"/>
    </source>
</evidence>
<feature type="domain" description="ABM" evidence="1">
    <location>
        <begin position="2"/>
        <end position="91"/>
    </location>
</feature>
<keyword evidence="3" id="KW-0560">Oxidoreductase</keyword>
<evidence type="ECO:0000313" key="5">
    <source>
        <dbReference type="Proteomes" id="UP000192315"/>
    </source>
</evidence>